<evidence type="ECO:0000313" key="6">
    <source>
        <dbReference type="Proteomes" id="UP001596337"/>
    </source>
</evidence>
<evidence type="ECO:0000313" key="5">
    <source>
        <dbReference type="EMBL" id="MFC6870174.1"/>
    </source>
</evidence>
<dbReference type="SUPFAM" id="SSF51735">
    <property type="entry name" value="NAD(P)-binding Rossmann-fold domains"/>
    <property type="match status" value="1"/>
</dbReference>
<keyword evidence="3 5" id="KW-0560">Oxidoreductase</keyword>
<evidence type="ECO:0000256" key="1">
    <source>
        <dbReference type="ARBA" id="ARBA00009244"/>
    </source>
</evidence>
<dbReference type="CDD" id="cd23933">
    <property type="entry name" value="ALDH_C"/>
    <property type="match status" value="1"/>
</dbReference>
<comment type="caution">
    <text evidence="5">The sequence shown here is derived from an EMBL/GenBank/DDBJ whole genome shotgun (WGS) entry which is preliminary data.</text>
</comment>
<dbReference type="InterPro" id="IPR000534">
    <property type="entry name" value="Semialdehyde_DH_NAD-bd"/>
</dbReference>
<organism evidence="5 6">
    <name type="scientific">Haloechinothrix salitolerans</name>
    <dbReference type="NCBI Taxonomy" id="926830"/>
    <lineage>
        <taxon>Bacteria</taxon>
        <taxon>Bacillati</taxon>
        <taxon>Actinomycetota</taxon>
        <taxon>Actinomycetes</taxon>
        <taxon>Pseudonocardiales</taxon>
        <taxon>Pseudonocardiaceae</taxon>
        <taxon>Haloechinothrix</taxon>
    </lineage>
</organism>
<dbReference type="Gene3D" id="3.30.360.10">
    <property type="entry name" value="Dihydrodipicolinate Reductase, domain 2"/>
    <property type="match status" value="1"/>
</dbReference>
<dbReference type="Gene3D" id="3.40.50.720">
    <property type="entry name" value="NAD(P)-binding Rossmann-like Domain"/>
    <property type="match status" value="1"/>
</dbReference>
<protein>
    <recommendedName>
        <fullName evidence="3">Acetaldehyde dehydrogenase</fullName>
        <ecNumber evidence="3">1.2.1.10</ecNumber>
    </recommendedName>
    <alternativeName>
        <fullName evidence="3">Acetaldehyde dehydrogenase [acetylating]</fullName>
    </alternativeName>
</protein>
<dbReference type="HAMAP" id="MF_01657">
    <property type="entry name" value="Ac_ald_DH_ac"/>
    <property type="match status" value="1"/>
</dbReference>
<keyword evidence="2 3" id="KW-0520">NAD</keyword>
<feature type="binding site" evidence="3">
    <location>
        <position position="275"/>
    </location>
    <ligand>
        <name>NAD(+)</name>
        <dbReference type="ChEBI" id="CHEBI:57540"/>
    </ligand>
</feature>
<dbReference type="RefSeq" id="WP_345400298.1">
    <property type="nucleotide sequence ID" value="NZ_BAABLA010000098.1"/>
</dbReference>
<keyword evidence="3" id="KW-0058">Aromatic hydrocarbons catabolism</keyword>
<dbReference type="NCBIfam" id="TIGR03215">
    <property type="entry name" value="ac_ald_DH_ac"/>
    <property type="match status" value="1"/>
</dbReference>
<reference evidence="6" key="1">
    <citation type="journal article" date="2019" name="Int. J. Syst. Evol. Microbiol.">
        <title>The Global Catalogue of Microorganisms (GCM) 10K type strain sequencing project: providing services to taxonomists for standard genome sequencing and annotation.</title>
        <authorList>
            <consortium name="The Broad Institute Genomics Platform"/>
            <consortium name="The Broad Institute Genome Sequencing Center for Infectious Disease"/>
            <person name="Wu L."/>
            <person name="Ma J."/>
        </authorList>
    </citation>
    <scope>NUCLEOTIDE SEQUENCE [LARGE SCALE GENOMIC DNA]</scope>
    <source>
        <strain evidence="6">KCTC 32255</strain>
    </source>
</reference>
<proteinExistence type="inferred from homology"/>
<name>A0ABW2C5R4_9PSEU</name>
<dbReference type="EMBL" id="JBHSXX010000001">
    <property type="protein sequence ID" value="MFC6870174.1"/>
    <property type="molecule type" value="Genomic_DNA"/>
</dbReference>
<dbReference type="NCBIfam" id="NF006157">
    <property type="entry name" value="PRK08300.1"/>
    <property type="match status" value="1"/>
</dbReference>
<dbReference type="InterPro" id="IPR003361">
    <property type="entry name" value="Acetaldehyde_dehydrogenase"/>
</dbReference>
<evidence type="ECO:0000256" key="3">
    <source>
        <dbReference type="HAMAP-Rule" id="MF_01657"/>
    </source>
</evidence>
<feature type="active site" description="Acyl-thioester intermediate" evidence="3">
    <location>
        <position position="134"/>
    </location>
</feature>
<dbReference type="GO" id="GO:0008774">
    <property type="term" value="F:acetaldehyde dehydrogenase (acetylating) activity"/>
    <property type="evidence" value="ECO:0007669"/>
    <property type="project" value="UniProtKB-EC"/>
</dbReference>
<dbReference type="SUPFAM" id="SSF55347">
    <property type="entry name" value="Glyceraldehyde-3-phosphate dehydrogenase-like, C-terminal domain"/>
    <property type="match status" value="1"/>
</dbReference>
<dbReference type="PIRSF" id="PIRSF015689">
    <property type="entry name" value="Actaldh_dh_actl"/>
    <property type="match status" value="1"/>
</dbReference>
<dbReference type="SMART" id="SM00859">
    <property type="entry name" value="Semialdhyde_dh"/>
    <property type="match status" value="1"/>
</dbReference>
<evidence type="ECO:0000259" key="4">
    <source>
        <dbReference type="SMART" id="SM00859"/>
    </source>
</evidence>
<comment type="catalytic activity">
    <reaction evidence="3">
        <text>acetaldehyde + NAD(+) + CoA = acetyl-CoA + NADH + H(+)</text>
        <dbReference type="Rhea" id="RHEA:23288"/>
        <dbReference type="ChEBI" id="CHEBI:15343"/>
        <dbReference type="ChEBI" id="CHEBI:15378"/>
        <dbReference type="ChEBI" id="CHEBI:57287"/>
        <dbReference type="ChEBI" id="CHEBI:57288"/>
        <dbReference type="ChEBI" id="CHEBI:57540"/>
        <dbReference type="ChEBI" id="CHEBI:57945"/>
        <dbReference type="EC" id="1.2.1.10"/>
    </reaction>
</comment>
<accession>A0ABW2C5R4</accession>
<keyword evidence="6" id="KW-1185">Reference proteome</keyword>
<gene>
    <name evidence="5" type="ORF">ACFQGD_23835</name>
</gene>
<dbReference type="InterPro" id="IPR036291">
    <property type="entry name" value="NAD(P)-bd_dom_sf"/>
</dbReference>
<feature type="binding site" evidence="3">
    <location>
        <begin position="166"/>
        <end position="174"/>
    </location>
    <ligand>
        <name>NAD(+)</name>
        <dbReference type="ChEBI" id="CHEBI:57540"/>
    </ligand>
</feature>
<dbReference type="InterPro" id="IPR015426">
    <property type="entry name" value="Acetylaldehyde_DH_C"/>
</dbReference>
<dbReference type="Proteomes" id="UP001596337">
    <property type="component" value="Unassembled WGS sequence"/>
</dbReference>
<sequence length="299" mass="31016">MNSTISYSGQPLRVAILGSGNISTDLMYKVLAEPSLELTAMVGIDPASEGLRRASNCGIATSAQGIDGLFDLPEAPDLVFDATSAGAHLAHAARLADASIASIDLTPAAIGPMVIPAVNGEEHDSAMEINLVSCAAQATVPLVAAVARAVGTLHYAETVSTVASKSVGPGTRQNIDEFTHKTRKAIETIGCAETGKAIVILNPADPPVAMRNTLYADVAGLDEARLRGEIEQMAGRVADYVPGYRVRGPVIDGNKVTLFNEVEDAGHFLPTYAGNLDIITAAAVRMAAERAGVATEARI</sequence>
<feature type="binding site" evidence="3">
    <location>
        <begin position="19"/>
        <end position="22"/>
    </location>
    <ligand>
        <name>NAD(+)</name>
        <dbReference type="ChEBI" id="CHEBI:57540"/>
    </ligand>
</feature>
<feature type="domain" description="Semialdehyde dehydrogenase NAD-binding" evidence="4">
    <location>
        <begin position="13"/>
        <end position="126"/>
    </location>
</feature>
<dbReference type="Pfam" id="PF09290">
    <property type="entry name" value="AcetDehyd-dimer"/>
    <property type="match status" value="1"/>
</dbReference>
<evidence type="ECO:0000256" key="2">
    <source>
        <dbReference type="ARBA" id="ARBA00023027"/>
    </source>
</evidence>
<comment type="similarity">
    <text evidence="1 3">Belongs to the acetaldehyde dehydrogenase family.</text>
</comment>
<dbReference type="EC" id="1.2.1.10" evidence="3"/>